<keyword evidence="1" id="KW-0446">Lipid-binding</keyword>
<gene>
    <name evidence="3" type="ORF">S01H1_69446</name>
</gene>
<evidence type="ECO:0000313" key="3">
    <source>
        <dbReference type="EMBL" id="GAG39906.1"/>
    </source>
</evidence>
<dbReference type="AlphaFoldDB" id="X0YTB2"/>
<dbReference type="InterPro" id="IPR000582">
    <property type="entry name" value="Acyl-CoA-binding_protein"/>
</dbReference>
<accession>X0YTB2</accession>
<feature type="domain" description="ACB" evidence="2">
    <location>
        <begin position="4"/>
        <end position="89"/>
    </location>
</feature>
<comment type="caution">
    <text evidence="3">The sequence shown here is derived from an EMBL/GenBank/DDBJ whole genome shotgun (WGS) entry which is preliminary data.</text>
</comment>
<dbReference type="GO" id="GO:0000062">
    <property type="term" value="F:fatty-acyl-CoA binding"/>
    <property type="evidence" value="ECO:0007669"/>
    <property type="project" value="InterPro"/>
</dbReference>
<evidence type="ECO:0000259" key="2">
    <source>
        <dbReference type="PROSITE" id="PS51228"/>
    </source>
</evidence>
<dbReference type="Pfam" id="PF00887">
    <property type="entry name" value="ACBP"/>
    <property type="match status" value="1"/>
</dbReference>
<proteinExistence type="predicted"/>
<dbReference type="PANTHER" id="PTHR23310">
    <property type="entry name" value="ACYL-COA-BINDING PROTEIN, ACBP"/>
    <property type="match status" value="1"/>
</dbReference>
<sequence>MMALIRRFERSVEEVERSVSKLSRVEELKLYGLMKQGYFGDNATPRPWFFQFDASAKWDAWTAEKGKSMISSKSEHIGLSFKILHDVAKSKTISSTSKVETNDEQATK</sequence>
<dbReference type="EMBL" id="BARS01046110">
    <property type="protein sequence ID" value="GAG39906.1"/>
    <property type="molecule type" value="Genomic_DNA"/>
</dbReference>
<dbReference type="InterPro" id="IPR035984">
    <property type="entry name" value="Acyl-CoA-binding_sf"/>
</dbReference>
<name>X0YTB2_9ZZZZ</name>
<dbReference type="InterPro" id="IPR014352">
    <property type="entry name" value="FERM/acyl-CoA-bd_prot_sf"/>
</dbReference>
<dbReference type="Gene3D" id="1.20.80.10">
    <property type="match status" value="1"/>
</dbReference>
<dbReference type="PANTHER" id="PTHR23310:SF62">
    <property type="entry name" value="ACYL-COA BINDING PROTEIN 1, ISOFORM A"/>
    <property type="match status" value="1"/>
</dbReference>
<dbReference type="SUPFAM" id="SSF47027">
    <property type="entry name" value="Acyl-CoA binding protein"/>
    <property type="match status" value="1"/>
</dbReference>
<organism evidence="3">
    <name type="scientific">marine sediment metagenome</name>
    <dbReference type="NCBI Taxonomy" id="412755"/>
    <lineage>
        <taxon>unclassified sequences</taxon>
        <taxon>metagenomes</taxon>
        <taxon>ecological metagenomes</taxon>
    </lineage>
</organism>
<dbReference type="GO" id="GO:0006631">
    <property type="term" value="P:fatty acid metabolic process"/>
    <property type="evidence" value="ECO:0007669"/>
    <property type="project" value="TreeGrafter"/>
</dbReference>
<protein>
    <recommendedName>
        <fullName evidence="2">ACB domain-containing protein</fullName>
    </recommendedName>
</protein>
<evidence type="ECO:0000256" key="1">
    <source>
        <dbReference type="ARBA" id="ARBA00023121"/>
    </source>
</evidence>
<dbReference type="PROSITE" id="PS51228">
    <property type="entry name" value="ACB_2"/>
    <property type="match status" value="1"/>
</dbReference>
<reference evidence="3" key="1">
    <citation type="journal article" date="2014" name="Front. Microbiol.">
        <title>High frequency of phylogenetically diverse reductive dehalogenase-homologous genes in deep subseafloor sedimentary metagenomes.</title>
        <authorList>
            <person name="Kawai M."/>
            <person name="Futagami T."/>
            <person name="Toyoda A."/>
            <person name="Takaki Y."/>
            <person name="Nishi S."/>
            <person name="Hori S."/>
            <person name="Arai W."/>
            <person name="Tsubouchi T."/>
            <person name="Morono Y."/>
            <person name="Uchiyama I."/>
            <person name="Ito T."/>
            <person name="Fujiyama A."/>
            <person name="Inagaki F."/>
            <person name="Takami H."/>
        </authorList>
    </citation>
    <scope>NUCLEOTIDE SEQUENCE</scope>
    <source>
        <strain evidence="3">Expedition CK06-06</strain>
    </source>
</reference>